<protein>
    <recommendedName>
        <fullName evidence="4">Lipoprotein</fullName>
    </recommendedName>
</protein>
<dbReference type="EMBL" id="MAAO01000006">
    <property type="protein sequence ID" value="OUR96293.1"/>
    <property type="molecule type" value="Genomic_DNA"/>
</dbReference>
<comment type="caution">
    <text evidence="2">The sequence shown here is derived from an EMBL/GenBank/DDBJ whole genome shotgun (WGS) entry which is preliminary data.</text>
</comment>
<proteinExistence type="predicted"/>
<accession>A0A1Y5F5X6</accession>
<feature type="chain" id="PRO_5013323066" description="Lipoprotein" evidence="1">
    <location>
        <begin position="20"/>
        <end position="258"/>
    </location>
</feature>
<keyword evidence="1" id="KW-0732">Signal</keyword>
<dbReference type="AlphaFoldDB" id="A0A1Y5F5X6"/>
<evidence type="ECO:0000256" key="1">
    <source>
        <dbReference type="SAM" id="SignalP"/>
    </source>
</evidence>
<organism evidence="2 3">
    <name type="scientific">Halobacteriovorax marinus</name>
    <dbReference type="NCBI Taxonomy" id="97084"/>
    <lineage>
        <taxon>Bacteria</taxon>
        <taxon>Pseudomonadati</taxon>
        <taxon>Bdellovibrionota</taxon>
        <taxon>Bacteriovoracia</taxon>
        <taxon>Bacteriovoracales</taxon>
        <taxon>Halobacteriovoraceae</taxon>
        <taxon>Halobacteriovorax</taxon>
    </lineage>
</organism>
<evidence type="ECO:0008006" key="4">
    <source>
        <dbReference type="Google" id="ProtNLM"/>
    </source>
</evidence>
<feature type="signal peptide" evidence="1">
    <location>
        <begin position="1"/>
        <end position="19"/>
    </location>
</feature>
<reference evidence="3" key="1">
    <citation type="journal article" date="2017" name="Proc. Natl. Acad. Sci. U.S.A.">
        <title>Simulation of Deepwater Horizon oil plume reveals substrate specialization within a complex community of hydrocarbon-degraders.</title>
        <authorList>
            <person name="Hu P."/>
            <person name="Dubinsky E.A."/>
            <person name="Probst A.J."/>
            <person name="Wang J."/>
            <person name="Sieber C.M.K."/>
            <person name="Tom L.M."/>
            <person name="Gardinali P."/>
            <person name="Banfield J.F."/>
            <person name="Atlas R.M."/>
            <person name="Andersen G.L."/>
        </authorList>
    </citation>
    <scope>NUCLEOTIDE SEQUENCE [LARGE SCALE GENOMIC DNA]</scope>
</reference>
<gene>
    <name evidence="2" type="ORF">A9Q84_08010</name>
</gene>
<name>A0A1Y5F5X6_9BACT</name>
<evidence type="ECO:0000313" key="3">
    <source>
        <dbReference type="Proteomes" id="UP000196531"/>
    </source>
</evidence>
<sequence length="258" mass="29485">MTKVIQKLLIISLVMFSSAAGEICSKANDSLLEEVIASLPLNIFSNTEAQQLTQHAFSGYEIDKAINLKSDGEILFDGSFLCDYKDYRQVKLIEVKDDLYTFEETVTKTRVELIEPPKNMTYIGLINNAEPIEDNVKKGIPVKCTVSVSKNIYSHNIKEYALNLEKFFNKLREKGNLYISWDNENKILSYTKDTQRTENEYTFDGTTTYPGQLKKETKRDLKNKTTIEAVFDEGSKAIPNKVHESLEFNISPSKYTEE</sequence>
<dbReference type="Proteomes" id="UP000196531">
    <property type="component" value="Unassembled WGS sequence"/>
</dbReference>
<evidence type="ECO:0000313" key="2">
    <source>
        <dbReference type="EMBL" id="OUR96293.1"/>
    </source>
</evidence>